<organism evidence="2 3">
    <name type="scientific">Eutrema salsugineum</name>
    <name type="common">Saltwater cress</name>
    <name type="synonym">Sisymbrium salsugineum</name>
    <dbReference type="NCBI Taxonomy" id="72664"/>
    <lineage>
        <taxon>Eukaryota</taxon>
        <taxon>Viridiplantae</taxon>
        <taxon>Streptophyta</taxon>
        <taxon>Embryophyta</taxon>
        <taxon>Tracheophyta</taxon>
        <taxon>Spermatophyta</taxon>
        <taxon>Magnoliopsida</taxon>
        <taxon>eudicotyledons</taxon>
        <taxon>Gunneridae</taxon>
        <taxon>Pentapetalae</taxon>
        <taxon>rosids</taxon>
        <taxon>malvids</taxon>
        <taxon>Brassicales</taxon>
        <taxon>Brassicaceae</taxon>
        <taxon>Eutremeae</taxon>
        <taxon>Eutrema</taxon>
    </lineage>
</organism>
<dbReference type="Gramene" id="ESQ55596">
    <property type="protein sequence ID" value="ESQ55596"/>
    <property type="gene ID" value="EUTSA_v10027203mg"/>
</dbReference>
<reference evidence="2 3" key="1">
    <citation type="journal article" date="2013" name="Front. Plant Sci.">
        <title>The Reference Genome of the Halophytic Plant Eutrema salsugineum.</title>
        <authorList>
            <person name="Yang R."/>
            <person name="Jarvis D.E."/>
            <person name="Chen H."/>
            <person name="Beilstein M.A."/>
            <person name="Grimwood J."/>
            <person name="Jenkins J."/>
            <person name="Shu S."/>
            <person name="Prochnik S."/>
            <person name="Xin M."/>
            <person name="Ma C."/>
            <person name="Schmutz J."/>
            <person name="Wing R.A."/>
            <person name="Mitchell-Olds T."/>
            <person name="Schumaker K.S."/>
            <person name="Wang X."/>
        </authorList>
    </citation>
    <scope>NUCLEOTIDE SEQUENCE [LARGE SCALE GENOMIC DNA]</scope>
</reference>
<dbReference type="SUPFAM" id="SSF53098">
    <property type="entry name" value="Ribonuclease H-like"/>
    <property type="match status" value="1"/>
</dbReference>
<dbReference type="OMA" id="THRENNQ"/>
<dbReference type="InterPro" id="IPR044730">
    <property type="entry name" value="RNase_H-like_dom_plant"/>
</dbReference>
<keyword evidence="3" id="KW-1185">Reference proteome</keyword>
<dbReference type="InterPro" id="IPR012337">
    <property type="entry name" value="RNaseH-like_sf"/>
</dbReference>
<dbReference type="eggNOG" id="KOG1075">
    <property type="taxonomic scope" value="Eukaryota"/>
</dbReference>
<dbReference type="GO" id="GO:0004523">
    <property type="term" value="F:RNA-DNA hybrid ribonuclease activity"/>
    <property type="evidence" value="ECO:0007669"/>
    <property type="project" value="InterPro"/>
</dbReference>
<dbReference type="Gene3D" id="3.30.420.10">
    <property type="entry name" value="Ribonuclease H-like superfamily/Ribonuclease H"/>
    <property type="match status" value="1"/>
</dbReference>
<name>V4P7N0_EUTSA</name>
<feature type="domain" description="RNase H type-1" evidence="1">
    <location>
        <begin position="2"/>
        <end position="71"/>
    </location>
</feature>
<dbReference type="AlphaFoldDB" id="V4P7N0"/>
<dbReference type="GO" id="GO:0003676">
    <property type="term" value="F:nucleic acid binding"/>
    <property type="evidence" value="ECO:0007669"/>
    <property type="project" value="InterPro"/>
</dbReference>
<protein>
    <recommendedName>
        <fullName evidence="1">RNase H type-1 domain-containing protein</fullName>
    </recommendedName>
</protein>
<dbReference type="InterPro" id="IPR002156">
    <property type="entry name" value="RNaseH_domain"/>
</dbReference>
<evidence type="ECO:0000259" key="1">
    <source>
        <dbReference type="Pfam" id="PF13456"/>
    </source>
</evidence>
<accession>V4P7N0</accession>
<dbReference type="InterPro" id="IPR036397">
    <property type="entry name" value="RNaseH_sf"/>
</dbReference>
<proteinExistence type="predicted"/>
<dbReference type="Proteomes" id="UP000030689">
    <property type="component" value="Unassembled WGS sequence"/>
</dbReference>
<evidence type="ECO:0000313" key="3">
    <source>
        <dbReference type="Proteomes" id="UP000030689"/>
    </source>
</evidence>
<evidence type="ECO:0000313" key="2">
    <source>
        <dbReference type="EMBL" id="ESQ55596.1"/>
    </source>
</evidence>
<sequence>MAIQYCWSMGYRKVIFKRDYKNLVNLVNKTTLNFGFHNWIREIWEWKKKLQSTEFIWTHRENNQAADTLEKSSIPNNSTYVSHFYVPYNLSDVLYSDYLSFI</sequence>
<dbReference type="EMBL" id="KI517384">
    <property type="protein sequence ID" value="ESQ55596.1"/>
    <property type="molecule type" value="Genomic_DNA"/>
</dbReference>
<dbReference type="Pfam" id="PF13456">
    <property type="entry name" value="RVT_3"/>
    <property type="match status" value="1"/>
</dbReference>
<gene>
    <name evidence="2" type="ORF">EUTSA_v10027203mg</name>
</gene>
<dbReference type="KEGG" id="eus:EUTSA_v10027203mg"/>
<dbReference type="CDD" id="cd06222">
    <property type="entry name" value="RNase_H_like"/>
    <property type="match status" value="1"/>
</dbReference>